<sequence>MFYLKYHPQIQTSLGAREVHFFDWHYNQGIRWYESKMKFARDDQLVFEKTPRYFVNGYTPKRIHRDLSDKIRFLLCVRDPVDRLVSDFHFTKHIRSTASWKKKQTAESESLRFISTITDKKGALITDNAFVSTSNYAFHFSKWLKLFDREKFLIIDNSDMVTNLTGVLQQVEMFLGLDNFFNKDLFVKSRHGHNCLKLGSKSLCPPQIGNSALPKPKLSESLEVQLRDYFRPLNRQFEKLSGQRFIWTEL</sequence>
<keyword evidence="6" id="KW-1185">Reference proteome</keyword>
<dbReference type="PANTHER" id="PTHR10605">
    <property type="entry name" value="HEPARAN SULFATE SULFOTRANSFERASE"/>
    <property type="match status" value="1"/>
</dbReference>
<proteinExistence type="predicted"/>
<evidence type="ECO:0000256" key="1">
    <source>
        <dbReference type="ARBA" id="ARBA00022679"/>
    </source>
</evidence>
<dbReference type="InterPro" id="IPR037359">
    <property type="entry name" value="NST/OST"/>
</dbReference>
<dbReference type="InterPro" id="IPR027417">
    <property type="entry name" value="P-loop_NTPase"/>
</dbReference>
<keyword evidence="1" id="KW-0808">Transferase</keyword>
<dbReference type="AlphaFoldDB" id="A0A9Q1CH20"/>
<evidence type="ECO:0000256" key="3">
    <source>
        <dbReference type="PIRSR" id="PIRSR637359-2"/>
    </source>
</evidence>
<reference evidence="5" key="1">
    <citation type="submission" date="2021-10" db="EMBL/GenBank/DDBJ databases">
        <title>Tropical sea cucumber genome reveals ecological adaptation and Cuvierian tubules defense mechanism.</title>
        <authorList>
            <person name="Chen T."/>
        </authorList>
    </citation>
    <scope>NUCLEOTIDE SEQUENCE</scope>
    <source>
        <strain evidence="5">Nanhai2018</strain>
        <tissue evidence="5">Muscle</tissue>
    </source>
</reference>
<feature type="binding site" evidence="3">
    <location>
        <position position="86"/>
    </location>
    <ligand>
        <name>3'-phosphoadenylyl sulfate</name>
        <dbReference type="ChEBI" id="CHEBI:58339"/>
    </ligand>
</feature>
<organism evidence="5 6">
    <name type="scientific">Holothuria leucospilota</name>
    <name type="common">Black long sea cucumber</name>
    <name type="synonym">Mertensiothuria leucospilota</name>
    <dbReference type="NCBI Taxonomy" id="206669"/>
    <lineage>
        <taxon>Eukaryota</taxon>
        <taxon>Metazoa</taxon>
        <taxon>Echinodermata</taxon>
        <taxon>Eleutherozoa</taxon>
        <taxon>Echinozoa</taxon>
        <taxon>Holothuroidea</taxon>
        <taxon>Aspidochirotacea</taxon>
        <taxon>Aspidochirotida</taxon>
        <taxon>Holothuriidae</taxon>
        <taxon>Holothuria</taxon>
    </lineage>
</organism>
<gene>
    <name evidence="5" type="ORF">HOLleu_07388</name>
</gene>
<accession>A0A9Q1CH20</accession>
<dbReference type="InterPro" id="IPR000863">
    <property type="entry name" value="Sulfotransferase_dom"/>
</dbReference>
<evidence type="ECO:0000259" key="4">
    <source>
        <dbReference type="Pfam" id="PF00685"/>
    </source>
</evidence>
<feature type="domain" description="Sulfotransferase" evidence="4">
    <location>
        <begin position="13"/>
        <end position="178"/>
    </location>
</feature>
<dbReference type="SUPFAM" id="SSF52540">
    <property type="entry name" value="P-loop containing nucleoside triphosphate hydrolases"/>
    <property type="match status" value="1"/>
</dbReference>
<dbReference type="EMBL" id="JAIZAY010000003">
    <property type="protein sequence ID" value="KAJ8044603.1"/>
    <property type="molecule type" value="Genomic_DNA"/>
</dbReference>
<evidence type="ECO:0000256" key="2">
    <source>
        <dbReference type="ARBA" id="ARBA00023180"/>
    </source>
</evidence>
<keyword evidence="2" id="KW-0325">Glycoprotein</keyword>
<dbReference type="Proteomes" id="UP001152320">
    <property type="component" value="Chromosome 3"/>
</dbReference>
<dbReference type="Gene3D" id="3.40.50.300">
    <property type="entry name" value="P-loop containing nucleotide triphosphate hydrolases"/>
    <property type="match status" value="1"/>
</dbReference>
<evidence type="ECO:0000313" key="6">
    <source>
        <dbReference type="Proteomes" id="UP001152320"/>
    </source>
</evidence>
<comment type="caution">
    <text evidence="5">The sequence shown here is derived from an EMBL/GenBank/DDBJ whole genome shotgun (WGS) entry which is preliminary data.</text>
</comment>
<dbReference type="GO" id="GO:0008467">
    <property type="term" value="F:[heparan sulfate]-glucosamine 3-sulfotransferase activity"/>
    <property type="evidence" value="ECO:0007669"/>
    <property type="project" value="TreeGrafter"/>
</dbReference>
<dbReference type="Pfam" id="PF00685">
    <property type="entry name" value="Sulfotransfer_1"/>
    <property type="match status" value="1"/>
</dbReference>
<name>A0A9Q1CH20_HOLLE</name>
<feature type="binding site" evidence="3">
    <location>
        <position position="78"/>
    </location>
    <ligand>
        <name>3'-phosphoadenylyl sulfate</name>
        <dbReference type="ChEBI" id="CHEBI:58339"/>
    </ligand>
</feature>
<dbReference type="OrthoDB" id="411451at2759"/>
<protein>
    <submittedName>
        <fullName evidence="5">Heparan sulfate glucosamine 3-O-sulfotransferase 6</fullName>
    </submittedName>
</protein>
<evidence type="ECO:0000313" key="5">
    <source>
        <dbReference type="EMBL" id="KAJ8044603.1"/>
    </source>
</evidence>
<dbReference type="PANTHER" id="PTHR10605:SF72">
    <property type="entry name" value="HEPARAN SULFATE 3-O SULFOTRANSFERASE-B, ISOFORM A"/>
    <property type="match status" value="1"/>
</dbReference>